<reference evidence="1" key="1">
    <citation type="journal article" date="2023" name="Mol. Biol. Evol.">
        <title>Third-Generation Sequencing Reveals the Adaptive Role of the Epigenome in Three Deep-Sea Polychaetes.</title>
        <authorList>
            <person name="Perez M."/>
            <person name="Aroh O."/>
            <person name="Sun Y."/>
            <person name="Lan Y."/>
            <person name="Juniper S.K."/>
            <person name="Young C.R."/>
            <person name="Angers B."/>
            <person name="Qian P.Y."/>
        </authorList>
    </citation>
    <scope>NUCLEOTIDE SEQUENCE</scope>
    <source>
        <strain evidence="1">P08H-3</strain>
    </source>
</reference>
<comment type="caution">
    <text evidence="1">The sequence shown here is derived from an EMBL/GenBank/DDBJ whole genome shotgun (WGS) entry which is preliminary data.</text>
</comment>
<dbReference type="AlphaFoldDB" id="A0AAD9N8U6"/>
<sequence>MAHDSHCHSTQIFHDIVVEKRIIVNNLYISCTSEISSNLTNISGWNDRVKPYKDASIFWHYV</sequence>
<evidence type="ECO:0000313" key="1">
    <source>
        <dbReference type="EMBL" id="KAK2159296.1"/>
    </source>
</evidence>
<dbReference type="Proteomes" id="UP001208570">
    <property type="component" value="Unassembled WGS sequence"/>
</dbReference>
<evidence type="ECO:0000313" key="2">
    <source>
        <dbReference type="Proteomes" id="UP001208570"/>
    </source>
</evidence>
<name>A0AAD9N8U6_9ANNE</name>
<accession>A0AAD9N8U6</accession>
<dbReference type="EMBL" id="JAODUP010000155">
    <property type="protein sequence ID" value="KAK2159296.1"/>
    <property type="molecule type" value="Genomic_DNA"/>
</dbReference>
<keyword evidence="2" id="KW-1185">Reference proteome</keyword>
<protein>
    <submittedName>
        <fullName evidence="1">Uncharacterized protein</fullName>
    </submittedName>
</protein>
<organism evidence="1 2">
    <name type="scientific">Paralvinella palmiformis</name>
    <dbReference type="NCBI Taxonomy" id="53620"/>
    <lineage>
        <taxon>Eukaryota</taxon>
        <taxon>Metazoa</taxon>
        <taxon>Spiralia</taxon>
        <taxon>Lophotrochozoa</taxon>
        <taxon>Annelida</taxon>
        <taxon>Polychaeta</taxon>
        <taxon>Sedentaria</taxon>
        <taxon>Canalipalpata</taxon>
        <taxon>Terebellida</taxon>
        <taxon>Terebelliformia</taxon>
        <taxon>Alvinellidae</taxon>
        <taxon>Paralvinella</taxon>
    </lineage>
</organism>
<proteinExistence type="predicted"/>
<gene>
    <name evidence="1" type="ORF">LSH36_155g07023</name>
</gene>